<proteinExistence type="predicted"/>
<evidence type="ECO:0000313" key="2">
    <source>
        <dbReference type="Proteomes" id="UP000092555"/>
    </source>
</evidence>
<accession>A0A1A0HES1</accession>
<reference evidence="1 2" key="1">
    <citation type="submission" date="2016-05" db="EMBL/GenBank/DDBJ databases">
        <title>Comparative genomics of biotechnologically important yeasts.</title>
        <authorList>
            <consortium name="DOE Joint Genome Institute"/>
            <person name="Riley R."/>
            <person name="Haridas S."/>
            <person name="Wolfe K.H."/>
            <person name="Lopes M.R."/>
            <person name="Hittinger C.T."/>
            <person name="Goker M."/>
            <person name="Salamov A."/>
            <person name="Wisecaver J."/>
            <person name="Long T.M."/>
            <person name="Aerts A.L."/>
            <person name="Barry K."/>
            <person name="Choi C."/>
            <person name="Clum A."/>
            <person name="Coughlan A.Y."/>
            <person name="Deshpande S."/>
            <person name="Douglass A.P."/>
            <person name="Hanson S.J."/>
            <person name="Klenk H.-P."/>
            <person name="LaButti K."/>
            <person name="Lapidus A."/>
            <person name="Lindquist E."/>
            <person name="Lipzen A."/>
            <person name="Meier-kolthoff J.P."/>
            <person name="Ohm R.A."/>
            <person name="Otillar R.P."/>
            <person name="Pangilinan J."/>
            <person name="Peng Y."/>
            <person name="Rokas A."/>
            <person name="Rosa C.A."/>
            <person name="Scheuner C."/>
            <person name="Sibirny A.A."/>
            <person name="Slot J.C."/>
            <person name="Stielow J.B."/>
            <person name="Sun H."/>
            <person name="Kurtzman C.P."/>
            <person name="Blackwell M."/>
            <person name="Grigoriev I.V."/>
            <person name="Jeffries T.W."/>
        </authorList>
    </citation>
    <scope>NUCLEOTIDE SEQUENCE [LARGE SCALE GENOMIC DNA]</scope>
    <source>
        <strain evidence="1 2">NRRL YB-4993</strain>
    </source>
</reference>
<dbReference type="RefSeq" id="XP_018712883.1">
    <property type="nucleotide sequence ID" value="XM_018853937.1"/>
</dbReference>
<comment type="caution">
    <text evidence="1">The sequence shown here is derived from an EMBL/GenBank/DDBJ whole genome shotgun (WGS) entry which is preliminary data.</text>
</comment>
<organism evidence="1 2">
    <name type="scientific">Metschnikowia bicuspidata var. bicuspidata NRRL YB-4993</name>
    <dbReference type="NCBI Taxonomy" id="869754"/>
    <lineage>
        <taxon>Eukaryota</taxon>
        <taxon>Fungi</taxon>
        <taxon>Dikarya</taxon>
        <taxon>Ascomycota</taxon>
        <taxon>Saccharomycotina</taxon>
        <taxon>Pichiomycetes</taxon>
        <taxon>Metschnikowiaceae</taxon>
        <taxon>Metschnikowia</taxon>
    </lineage>
</organism>
<protein>
    <submittedName>
        <fullName evidence="1">Uncharacterized protein</fullName>
    </submittedName>
</protein>
<dbReference type="AlphaFoldDB" id="A0A1A0HES1"/>
<gene>
    <name evidence="1" type="ORF">METBIDRAFT_11228</name>
</gene>
<dbReference type="Proteomes" id="UP000092555">
    <property type="component" value="Unassembled WGS sequence"/>
</dbReference>
<sequence>MGLRKISICAKKNSFLRNNKQISHSKGGTCVEWKEEQKRNTNTTTASDRRISEGLKNKIREETLLSNKIGIQGQCEESPKAALKYPGKHGSRKRLSGMLKHGVLGFISGLSRLEHRRQIVFDEKYDLNWQLGYIPEIDLNCLSAPHLGADDTGASKALRSKHITYSKRMPYPSSKMCSSGDSVESDFELRYPGYSASTAEDESIMEKFKGIRVVYLGDEAHLAILNTGPDSSSEEQKKGAYLKKTEKEVPSKVAAAIRPTISEVGKEHEKYLARVQELKTLGMLSSCSQEPSAPPKLDQSEPILRPFRLLKGISSPKTSQNTNAQGQAQILPEALEATASHSPLIQAGLRELKLVRRRGNHVSIPVWLNLMRNRQIYPETCRPKSSGQGRCVSVQAR</sequence>
<name>A0A1A0HES1_9ASCO</name>
<evidence type="ECO:0000313" key="1">
    <source>
        <dbReference type="EMBL" id="OBA22387.1"/>
    </source>
</evidence>
<dbReference type="GeneID" id="30026913"/>
<dbReference type="EMBL" id="LXTC01000002">
    <property type="protein sequence ID" value="OBA22387.1"/>
    <property type="molecule type" value="Genomic_DNA"/>
</dbReference>
<keyword evidence="2" id="KW-1185">Reference proteome</keyword>